<protein>
    <submittedName>
        <fullName evidence="2">Uncharacterized protein</fullName>
    </submittedName>
</protein>
<feature type="compositionally biased region" description="Basic and acidic residues" evidence="1">
    <location>
        <begin position="223"/>
        <end position="241"/>
    </location>
</feature>
<feature type="region of interest" description="Disordered" evidence="1">
    <location>
        <begin position="62"/>
        <end position="96"/>
    </location>
</feature>
<name>A0A2P5WIM2_GOSBA</name>
<feature type="region of interest" description="Disordered" evidence="1">
    <location>
        <begin position="112"/>
        <end position="181"/>
    </location>
</feature>
<feature type="region of interest" description="Disordered" evidence="1">
    <location>
        <begin position="199"/>
        <end position="266"/>
    </location>
</feature>
<dbReference type="OrthoDB" id="10630256at2759"/>
<feature type="compositionally biased region" description="Basic and acidic residues" evidence="1">
    <location>
        <begin position="208"/>
        <end position="217"/>
    </location>
</feature>
<dbReference type="Proteomes" id="UP000239757">
    <property type="component" value="Unassembled WGS sequence"/>
</dbReference>
<reference evidence="2 3" key="1">
    <citation type="submission" date="2015-01" db="EMBL/GenBank/DDBJ databases">
        <title>Genome of allotetraploid Gossypium barbadense reveals genomic plasticity and fiber elongation in cotton evolution.</title>
        <authorList>
            <person name="Chen X."/>
            <person name="Liu X."/>
            <person name="Zhao B."/>
            <person name="Zheng H."/>
            <person name="Hu Y."/>
            <person name="Lu G."/>
            <person name="Yang C."/>
            <person name="Chen J."/>
            <person name="Shan C."/>
            <person name="Zhang L."/>
            <person name="Zhou Y."/>
            <person name="Wang L."/>
            <person name="Guo W."/>
            <person name="Bai Y."/>
            <person name="Ruan J."/>
            <person name="Shangguan X."/>
            <person name="Mao Y."/>
            <person name="Jiang J."/>
            <person name="Zhu Y."/>
            <person name="Lei J."/>
            <person name="Kang H."/>
            <person name="Chen S."/>
            <person name="He X."/>
            <person name="Wang R."/>
            <person name="Wang Y."/>
            <person name="Chen J."/>
            <person name="Wang L."/>
            <person name="Yu S."/>
            <person name="Wang B."/>
            <person name="Wei J."/>
            <person name="Song S."/>
            <person name="Lu X."/>
            <person name="Gao Z."/>
            <person name="Gu W."/>
            <person name="Deng X."/>
            <person name="Ma D."/>
            <person name="Wang S."/>
            <person name="Liang W."/>
            <person name="Fang L."/>
            <person name="Cai C."/>
            <person name="Zhu X."/>
            <person name="Zhou B."/>
            <person name="Zhang Y."/>
            <person name="Chen Z."/>
            <person name="Xu S."/>
            <person name="Zhu R."/>
            <person name="Wang S."/>
            <person name="Zhang T."/>
            <person name="Zhao G."/>
        </authorList>
    </citation>
    <scope>NUCLEOTIDE SEQUENCE [LARGE SCALE GENOMIC DNA]</scope>
    <source>
        <strain evidence="3">cv. Xinhai21</strain>
        <tissue evidence="2">Leaf</tissue>
    </source>
</reference>
<feature type="compositionally biased region" description="Acidic residues" evidence="1">
    <location>
        <begin position="167"/>
        <end position="181"/>
    </location>
</feature>
<proteinExistence type="predicted"/>
<dbReference type="EMBL" id="KZ667470">
    <property type="protein sequence ID" value="PPR90925.1"/>
    <property type="molecule type" value="Genomic_DNA"/>
</dbReference>
<organism evidence="2 3">
    <name type="scientific">Gossypium barbadense</name>
    <name type="common">Sea Island cotton</name>
    <name type="synonym">Hibiscus barbadensis</name>
    <dbReference type="NCBI Taxonomy" id="3634"/>
    <lineage>
        <taxon>Eukaryota</taxon>
        <taxon>Viridiplantae</taxon>
        <taxon>Streptophyta</taxon>
        <taxon>Embryophyta</taxon>
        <taxon>Tracheophyta</taxon>
        <taxon>Spermatophyta</taxon>
        <taxon>Magnoliopsida</taxon>
        <taxon>eudicotyledons</taxon>
        <taxon>Gunneridae</taxon>
        <taxon>Pentapetalae</taxon>
        <taxon>rosids</taxon>
        <taxon>malvids</taxon>
        <taxon>Malvales</taxon>
        <taxon>Malvaceae</taxon>
        <taxon>Malvoideae</taxon>
        <taxon>Gossypium</taxon>
    </lineage>
</organism>
<feature type="compositionally biased region" description="Gly residues" evidence="1">
    <location>
        <begin position="85"/>
        <end position="94"/>
    </location>
</feature>
<sequence length="266" mass="28280">MLNDKVKHKEIDLYVEHEINIVVFLDDDLLLTIATVKGSSDGNQSGEGLNGEGVEVVGSKSAEVDAASGKGGEGLTREGVEVAGNKGGDGGKYGEGFERLNGEGVEGVGTKGGESFEGLNGEGVKVASNKGGEGGEVEGGEGGEDFKCLNEEGVEVGDGGLNSGVEEANDEGYEDESDSGLEDDYDYLMKAMYFSDGDNDEEFQEASQKWKEVEGKTSRKTKEKIVDETKSKSSRNDDHGSILKSNDYDNTDACRRSRFPTSIQTQ</sequence>
<dbReference type="AlphaFoldDB" id="A0A2P5WIM2"/>
<gene>
    <name evidence="2" type="ORF">GOBAR_AA29760</name>
</gene>
<evidence type="ECO:0000313" key="3">
    <source>
        <dbReference type="Proteomes" id="UP000239757"/>
    </source>
</evidence>
<accession>A0A2P5WIM2</accession>
<evidence type="ECO:0000313" key="2">
    <source>
        <dbReference type="EMBL" id="PPR90925.1"/>
    </source>
</evidence>
<evidence type="ECO:0000256" key="1">
    <source>
        <dbReference type="SAM" id="MobiDB-lite"/>
    </source>
</evidence>